<protein>
    <submittedName>
        <fullName evidence="9">Mevalonate kinase</fullName>
    </submittedName>
</protein>
<keyword evidence="3 9" id="KW-0808">Transferase</keyword>
<evidence type="ECO:0000256" key="1">
    <source>
        <dbReference type="ARBA" id="ARBA00006566"/>
    </source>
</evidence>
<name>A0ABW4Y2I2_9FLAO</name>
<evidence type="ECO:0000256" key="5">
    <source>
        <dbReference type="ARBA" id="ARBA00023144"/>
    </source>
</evidence>
<dbReference type="Gene3D" id="3.30.230.10">
    <property type="match status" value="1"/>
</dbReference>
<dbReference type="Pfam" id="PF08544">
    <property type="entry name" value="GHMP_kinases_C"/>
    <property type="match status" value="1"/>
</dbReference>
<keyword evidence="5" id="KW-0299">Galactose metabolism</keyword>
<dbReference type="PRINTS" id="PR00959">
    <property type="entry name" value="MEVGALKINASE"/>
</dbReference>
<comment type="caution">
    <text evidence="9">The sequence shown here is derived from an EMBL/GenBank/DDBJ whole genome shotgun (WGS) entry which is preliminary data.</text>
</comment>
<organism evidence="9 10">
    <name type="scientific">Flagellimonas iocasae</name>
    <dbReference type="NCBI Taxonomy" id="2055905"/>
    <lineage>
        <taxon>Bacteria</taxon>
        <taxon>Pseudomonadati</taxon>
        <taxon>Bacteroidota</taxon>
        <taxon>Flavobacteriia</taxon>
        <taxon>Flavobacteriales</taxon>
        <taxon>Flavobacteriaceae</taxon>
        <taxon>Flagellimonas</taxon>
    </lineage>
</organism>
<keyword evidence="2" id="KW-0547">Nucleotide-binding</keyword>
<evidence type="ECO:0000256" key="4">
    <source>
        <dbReference type="ARBA" id="ARBA00022840"/>
    </source>
</evidence>
<dbReference type="Pfam" id="PF10509">
    <property type="entry name" value="GalKase_gal_bdg"/>
    <property type="match status" value="1"/>
</dbReference>
<dbReference type="InterPro" id="IPR013750">
    <property type="entry name" value="GHMP_kinase_C_dom"/>
</dbReference>
<feature type="domain" description="GHMP kinase C-terminal" evidence="7">
    <location>
        <begin position="263"/>
        <end position="343"/>
    </location>
</feature>
<accession>A0ABW4Y2I2</accession>
<gene>
    <name evidence="9" type="ORF">ACFSJE_17145</name>
</gene>
<evidence type="ECO:0000313" key="10">
    <source>
        <dbReference type="Proteomes" id="UP001597342"/>
    </source>
</evidence>
<dbReference type="GO" id="GO:0016301">
    <property type="term" value="F:kinase activity"/>
    <property type="evidence" value="ECO:0007669"/>
    <property type="project" value="UniProtKB-KW"/>
</dbReference>
<reference evidence="10" key="1">
    <citation type="journal article" date="2019" name="Int. J. Syst. Evol. Microbiol.">
        <title>The Global Catalogue of Microorganisms (GCM) 10K type strain sequencing project: providing services to taxonomists for standard genome sequencing and annotation.</title>
        <authorList>
            <consortium name="The Broad Institute Genomics Platform"/>
            <consortium name="The Broad Institute Genome Sequencing Center for Infectious Disease"/>
            <person name="Wu L."/>
            <person name="Ma J."/>
        </authorList>
    </citation>
    <scope>NUCLEOTIDE SEQUENCE [LARGE SCALE GENOMIC DNA]</scope>
    <source>
        <strain evidence="10">JCM 3389</strain>
    </source>
</reference>
<evidence type="ECO:0000259" key="6">
    <source>
        <dbReference type="Pfam" id="PF00288"/>
    </source>
</evidence>
<dbReference type="RefSeq" id="WP_379832094.1">
    <property type="nucleotide sequence ID" value="NZ_JBHUHU010000005.1"/>
</dbReference>
<dbReference type="InterPro" id="IPR006206">
    <property type="entry name" value="Mevalonate/galactokinase"/>
</dbReference>
<dbReference type="PIRSF" id="PIRSF000530">
    <property type="entry name" value="Galactokinase"/>
    <property type="match status" value="1"/>
</dbReference>
<dbReference type="Proteomes" id="UP001597342">
    <property type="component" value="Unassembled WGS sequence"/>
</dbReference>
<evidence type="ECO:0000313" key="9">
    <source>
        <dbReference type="EMBL" id="MFD2101519.1"/>
    </source>
</evidence>
<dbReference type="Pfam" id="PF00288">
    <property type="entry name" value="GHMP_kinases_N"/>
    <property type="match status" value="1"/>
</dbReference>
<dbReference type="SUPFAM" id="SSF55060">
    <property type="entry name" value="GHMP Kinase, C-terminal domain"/>
    <property type="match status" value="1"/>
</dbReference>
<dbReference type="PANTHER" id="PTHR10457">
    <property type="entry name" value="MEVALONATE KINASE/GALACTOKINASE"/>
    <property type="match status" value="1"/>
</dbReference>
<dbReference type="EMBL" id="JBHUHU010000005">
    <property type="protein sequence ID" value="MFD2101519.1"/>
    <property type="molecule type" value="Genomic_DNA"/>
</dbReference>
<evidence type="ECO:0000259" key="8">
    <source>
        <dbReference type="Pfam" id="PF10509"/>
    </source>
</evidence>
<sequence>MKSIIVRAPGRTCLFGDHQDYLGLPIIACAINRYITLKAEQNSSMTLVLNKPDIGEQRTIDISKPIGTVKKGDYLLAAMKILEGYGCHPNQGYDVTISGNLPINAGTSSSSAVIVAWVQFLLSVYGCDQSITKEFISKVAYEAEVEFHGFPGGKMDQYSIGLGNIIYLETSGPTFYETFNLKLPGLIVAESGIPKETTGVLGQLKEKALLSINQVHQKVPDFDIRAIGPADLPKYSSYVSDDLKIYLKAAVLNHDITQKALKEFKKSDLDFEIIGDLINQHHQILRDDLQITLPLIDNMVDGAMTAGALGAKIVGSGRGGSIVVLAREGEEDSIIQALKAAGAKNAYSVQVDSGVRVIEQNL</sequence>
<feature type="domain" description="Galactokinase N-terminal" evidence="8">
    <location>
        <begin position="4"/>
        <end position="37"/>
    </location>
</feature>
<feature type="domain" description="GHMP kinase N-terminal" evidence="6">
    <location>
        <begin position="74"/>
        <end position="163"/>
    </location>
</feature>
<dbReference type="PRINTS" id="PR00473">
    <property type="entry name" value="GALCTOKINASE"/>
</dbReference>
<evidence type="ECO:0000256" key="2">
    <source>
        <dbReference type="ARBA" id="ARBA00022741"/>
    </source>
</evidence>
<keyword evidence="4" id="KW-0067">ATP-binding</keyword>
<evidence type="ECO:0000256" key="3">
    <source>
        <dbReference type="ARBA" id="ARBA00022777"/>
    </source>
</evidence>
<comment type="similarity">
    <text evidence="1">Belongs to the GHMP kinase family. GalK subfamily.</text>
</comment>
<dbReference type="InterPro" id="IPR036554">
    <property type="entry name" value="GHMP_kinase_C_sf"/>
</dbReference>
<dbReference type="InterPro" id="IPR006204">
    <property type="entry name" value="GHMP_kinase_N_dom"/>
</dbReference>
<dbReference type="InterPro" id="IPR019539">
    <property type="entry name" value="GalKase_N"/>
</dbReference>
<proteinExistence type="inferred from homology"/>
<dbReference type="SUPFAM" id="SSF54211">
    <property type="entry name" value="Ribosomal protein S5 domain 2-like"/>
    <property type="match status" value="1"/>
</dbReference>
<keyword evidence="3 9" id="KW-0418">Kinase</keyword>
<keyword evidence="10" id="KW-1185">Reference proteome</keyword>
<dbReference type="InterPro" id="IPR000705">
    <property type="entry name" value="Galactokinase"/>
</dbReference>
<dbReference type="PANTHER" id="PTHR10457:SF7">
    <property type="entry name" value="GALACTOKINASE-RELATED"/>
    <property type="match status" value="1"/>
</dbReference>
<evidence type="ECO:0000259" key="7">
    <source>
        <dbReference type="Pfam" id="PF08544"/>
    </source>
</evidence>
<keyword evidence="5" id="KW-0119">Carbohydrate metabolism</keyword>
<dbReference type="InterPro" id="IPR014721">
    <property type="entry name" value="Ribsml_uS5_D2-typ_fold_subgr"/>
</dbReference>
<dbReference type="InterPro" id="IPR020568">
    <property type="entry name" value="Ribosomal_Su5_D2-typ_SF"/>
</dbReference>
<dbReference type="Gene3D" id="3.30.70.890">
    <property type="entry name" value="GHMP kinase, C-terminal domain"/>
    <property type="match status" value="1"/>
</dbReference>